<keyword evidence="12" id="KW-1185">Reference proteome</keyword>
<dbReference type="PANTHER" id="PTHR22981:SF81">
    <property type="entry name" value="DEHYDROGENASE, PUTATIVE-RELATED"/>
    <property type="match status" value="1"/>
</dbReference>
<feature type="domain" description="3-hydroxyisobutyrate dehydrogenase-like NAD-binding" evidence="10">
    <location>
        <begin position="180"/>
        <end position="278"/>
    </location>
</feature>
<dbReference type="GO" id="GO:0005739">
    <property type="term" value="C:mitochondrion"/>
    <property type="evidence" value="ECO:0007669"/>
    <property type="project" value="TreeGrafter"/>
</dbReference>
<feature type="active site" evidence="8">
    <location>
        <position position="184"/>
    </location>
</feature>
<accession>A0AAD4GN94</accession>
<keyword evidence="5" id="KW-0560">Oxidoreductase</keyword>
<dbReference type="InterPro" id="IPR002204">
    <property type="entry name" value="3-OH-isobutyrate_DH-rel_CS"/>
</dbReference>
<comment type="caution">
    <text evidence="11">The sequence shown here is derived from an EMBL/GenBank/DDBJ whole genome shotgun (WGS) entry which is preliminary data.</text>
</comment>
<dbReference type="Gene3D" id="1.10.1040.10">
    <property type="entry name" value="N-(1-d-carboxylethyl)-l-norvaline Dehydrogenase, domain 2"/>
    <property type="match status" value="1"/>
</dbReference>
<comment type="catalytic activity">
    <reaction evidence="7">
        <text>3-hydroxy-2-methylpropanoate + NAD(+) = 2-methyl-3-oxopropanoate + NADH + H(+)</text>
        <dbReference type="Rhea" id="RHEA:17681"/>
        <dbReference type="ChEBI" id="CHEBI:11805"/>
        <dbReference type="ChEBI" id="CHEBI:15378"/>
        <dbReference type="ChEBI" id="CHEBI:57540"/>
        <dbReference type="ChEBI" id="CHEBI:57700"/>
        <dbReference type="ChEBI" id="CHEBI:57945"/>
        <dbReference type="EC" id="1.1.1.31"/>
    </reaction>
</comment>
<dbReference type="GO" id="GO:0006574">
    <property type="term" value="P:L-valine catabolic process"/>
    <property type="evidence" value="ECO:0007669"/>
    <property type="project" value="TreeGrafter"/>
</dbReference>
<dbReference type="Proteomes" id="UP001194746">
    <property type="component" value="Unassembled WGS sequence"/>
</dbReference>
<dbReference type="GO" id="GO:0008442">
    <property type="term" value="F:3-hydroxyisobutyrate dehydrogenase activity"/>
    <property type="evidence" value="ECO:0007669"/>
    <property type="project" value="UniProtKB-EC"/>
</dbReference>
<keyword evidence="6" id="KW-0520">NAD</keyword>
<reference evidence="11" key="1">
    <citation type="journal article" date="2019" name="Beilstein J. Org. Chem.">
        <title>Nanangenines: drimane sesquiterpenoids as the dominant metabolite cohort of a novel Australian fungus, Aspergillus nanangensis.</title>
        <authorList>
            <person name="Lacey H.J."/>
            <person name="Gilchrist C.L.M."/>
            <person name="Crombie A."/>
            <person name="Kalaitzis J.A."/>
            <person name="Vuong D."/>
            <person name="Rutledge P.J."/>
            <person name="Turner P."/>
            <person name="Pitt J.I."/>
            <person name="Lacey E."/>
            <person name="Chooi Y.H."/>
            <person name="Piggott A.M."/>
        </authorList>
    </citation>
    <scope>NUCLEOTIDE SEQUENCE</scope>
    <source>
        <strain evidence="11">MST-FP2251</strain>
    </source>
</reference>
<feature type="domain" description="6-phosphogluconate dehydrogenase NADP-binding" evidence="9">
    <location>
        <begin position="6"/>
        <end position="174"/>
    </location>
</feature>
<comment type="similarity">
    <text evidence="2">Belongs to the HIBADH-related family. 3-hydroxyisobutyrate dehydrogenase subfamily.</text>
</comment>
<name>A0AAD4GN94_ASPNN</name>
<dbReference type="InterPro" id="IPR029154">
    <property type="entry name" value="HIBADH-like_NADP-bd"/>
</dbReference>
<dbReference type="EC" id="1.1.1.31" evidence="3"/>
<evidence type="ECO:0000256" key="3">
    <source>
        <dbReference type="ARBA" id="ARBA00012991"/>
    </source>
</evidence>
<dbReference type="SUPFAM" id="SSF51735">
    <property type="entry name" value="NAD(P)-binding Rossmann-fold domains"/>
    <property type="match status" value="1"/>
</dbReference>
<protein>
    <recommendedName>
        <fullName evidence="3">3-hydroxyisobutyrate dehydrogenase</fullName>
        <ecNumber evidence="3">1.1.1.31</ecNumber>
    </recommendedName>
</protein>
<evidence type="ECO:0000259" key="10">
    <source>
        <dbReference type="Pfam" id="PF14833"/>
    </source>
</evidence>
<dbReference type="Pfam" id="PF14833">
    <property type="entry name" value="NAD_binding_11"/>
    <property type="match status" value="1"/>
</dbReference>
<evidence type="ECO:0000256" key="8">
    <source>
        <dbReference type="PIRSR" id="PIRSR000103-1"/>
    </source>
</evidence>
<reference evidence="11" key="2">
    <citation type="submission" date="2020-02" db="EMBL/GenBank/DDBJ databases">
        <authorList>
            <person name="Gilchrist C.L.M."/>
            <person name="Chooi Y.-H."/>
        </authorList>
    </citation>
    <scope>NUCLEOTIDE SEQUENCE</scope>
    <source>
        <strain evidence="11">MST-FP2251</strain>
    </source>
</reference>
<comment type="pathway">
    <text evidence="1">Amino-acid degradation; L-valine degradation.</text>
</comment>
<sequence length="279" mass="29327">MSRRMLGFIGLGVMGYPMAVNLLKKLGDGGKLHVFDVSNHVLESLKQEAPDLVVACSSAREVSVKSDIIFTMVPEGSHVRSVYFDEGNGVLSAELDGKTFVDCSTIDTKTSIDVHDVIGEKYPTASFYDAPVSGGSLGAAAGTLTFMLGCKEDDANLLVLKDPLSSMGSSIFPCGGFSLGLTAKLCNNYCSGLIAIATSEAMNIGIKSGMDPSLLSTIFAVSTAQTTINDKWNPVPGVCPSAPASKDYQGGFKVQLMKKDFSLAVETAKRVGAQLCLGE</sequence>
<evidence type="ECO:0000256" key="1">
    <source>
        <dbReference type="ARBA" id="ARBA00005109"/>
    </source>
</evidence>
<dbReference type="EMBL" id="VCAU01000183">
    <property type="protein sequence ID" value="KAF9883121.1"/>
    <property type="molecule type" value="Genomic_DNA"/>
</dbReference>
<evidence type="ECO:0000256" key="4">
    <source>
        <dbReference type="ARBA" id="ARBA00022456"/>
    </source>
</evidence>
<dbReference type="FunFam" id="3.40.50.720:FF:000746">
    <property type="entry name" value="3-hydroxyisobutyrate dehydrogenase, mitochondrial"/>
    <property type="match status" value="1"/>
</dbReference>
<dbReference type="PROSITE" id="PS00895">
    <property type="entry name" value="3_HYDROXYISOBUT_DH"/>
    <property type="match status" value="1"/>
</dbReference>
<dbReference type="InterPro" id="IPR006115">
    <property type="entry name" value="6PGDH_NADP-bd"/>
</dbReference>
<dbReference type="Gene3D" id="3.40.50.720">
    <property type="entry name" value="NAD(P)-binding Rossmann-like Domain"/>
    <property type="match status" value="1"/>
</dbReference>
<dbReference type="InterPro" id="IPR015815">
    <property type="entry name" value="HIBADH-related"/>
</dbReference>
<evidence type="ECO:0000313" key="12">
    <source>
        <dbReference type="Proteomes" id="UP001194746"/>
    </source>
</evidence>
<dbReference type="GO" id="GO:0050661">
    <property type="term" value="F:NADP binding"/>
    <property type="evidence" value="ECO:0007669"/>
    <property type="project" value="InterPro"/>
</dbReference>
<dbReference type="SUPFAM" id="SSF48179">
    <property type="entry name" value="6-phosphogluconate dehydrogenase C-terminal domain-like"/>
    <property type="match status" value="1"/>
</dbReference>
<keyword evidence="4" id="KW-0101">Branched-chain amino acid catabolism</keyword>
<dbReference type="PIRSF" id="PIRSF000103">
    <property type="entry name" value="HIBADH"/>
    <property type="match status" value="1"/>
</dbReference>
<evidence type="ECO:0000313" key="11">
    <source>
        <dbReference type="EMBL" id="KAF9883121.1"/>
    </source>
</evidence>
<dbReference type="PANTHER" id="PTHR22981">
    <property type="entry name" value="3-HYDROXYISOBUTYRATE DEHYDROGENASE-RELATED"/>
    <property type="match status" value="1"/>
</dbReference>
<dbReference type="Pfam" id="PF03446">
    <property type="entry name" value="NAD_binding_2"/>
    <property type="match status" value="1"/>
</dbReference>
<dbReference type="InterPro" id="IPR013328">
    <property type="entry name" value="6PGD_dom2"/>
</dbReference>
<dbReference type="InterPro" id="IPR008927">
    <property type="entry name" value="6-PGluconate_DH-like_C_sf"/>
</dbReference>
<dbReference type="InterPro" id="IPR036291">
    <property type="entry name" value="NAD(P)-bd_dom_sf"/>
</dbReference>
<evidence type="ECO:0000256" key="6">
    <source>
        <dbReference type="ARBA" id="ARBA00023027"/>
    </source>
</evidence>
<gene>
    <name evidence="11" type="ORF">FE257_004070</name>
</gene>
<evidence type="ECO:0000256" key="2">
    <source>
        <dbReference type="ARBA" id="ARBA00006013"/>
    </source>
</evidence>
<evidence type="ECO:0000259" key="9">
    <source>
        <dbReference type="Pfam" id="PF03446"/>
    </source>
</evidence>
<dbReference type="GO" id="GO:0051287">
    <property type="term" value="F:NAD binding"/>
    <property type="evidence" value="ECO:0007669"/>
    <property type="project" value="InterPro"/>
</dbReference>
<evidence type="ECO:0000256" key="7">
    <source>
        <dbReference type="ARBA" id="ARBA00049197"/>
    </source>
</evidence>
<evidence type="ECO:0000256" key="5">
    <source>
        <dbReference type="ARBA" id="ARBA00023002"/>
    </source>
</evidence>
<dbReference type="AlphaFoldDB" id="A0AAD4GN94"/>
<organism evidence="11 12">
    <name type="scientific">Aspergillus nanangensis</name>
    <dbReference type="NCBI Taxonomy" id="2582783"/>
    <lineage>
        <taxon>Eukaryota</taxon>
        <taxon>Fungi</taxon>
        <taxon>Dikarya</taxon>
        <taxon>Ascomycota</taxon>
        <taxon>Pezizomycotina</taxon>
        <taxon>Eurotiomycetes</taxon>
        <taxon>Eurotiomycetidae</taxon>
        <taxon>Eurotiales</taxon>
        <taxon>Aspergillaceae</taxon>
        <taxon>Aspergillus</taxon>
        <taxon>Aspergillus subgen. Circumdati</taxon>
    </lineage>
</organism>
<dbReference type="FunFam" id="1.10.1040.10:FF:000006">
    <property type="entry name" value="3-hydroxyisobutyrate dehydrogenase"/>
    <property type="match status" value="1"/>
</dbReference>
<proteinExistence type="inferred from homology"/>